<evidence type="ECO:0000313" key="2">
    <source>
        <dbReference type="EMBL" id="GAA1501186.1"/>
    </source>
</evidence>
<dbReference type="Proteomes" id="UP001500443">
    <property type="component" value="Unassembled WGS sequence"/>
</dbReference>
<feature type="region of interest" description="Disordered" evidence="1">
    <location>
        <begin position="1"/>
        <end position="47"/>
    </location>
</feature>
<feature type="compositionally biased region" description="Polar residues" evidence="1">
    <location>
        <begin position="22"/>
        <end position="42"/>
    </location>
</feature>
<organism evidence="2 3">
    <name type="scientific">Streptomyces synnematoformans</name>
    <dbReference type="NCBI Taxonomy" id="415721"/>
    <lineage>
        <taxon>Bacteria</taxon>
        <taxon>Bacillati</taxon>
        <taxon>Actinomycetota</taxon>
        <taxon>Actinomycetes</taxon>
        <taxon>Kitasatosporales</taxon>
        <taxon>Streptomycetaceae</taxon>
        <taxon>Streptomyces</taxon>
    </lineage>
</organism>
<evidence type="ECO:0000256" key="1">
    <source>
        <dbReference type="SAM" id="MobiDB-lite"/>
    </source>
</evidence>
<protein>
    <submittedName>
        <fullName evidence="2">Uncharacterized protein</fullName>
    </submittedName>
</protein>
<comment type="caution">
    <text evidence="2">The sequence shown here is derived from an EMBL/GenBank/DDBJ whole genome shotgun (WGS) entry which is preliminary data.</text>
</comment>
<keyword evidence="3" id="KW-1185">Reference proteome</keyword>
<evidence type="ECO:0000313" key="3">
    <source>
        <dbReference type="Proteomes" id="UP001500443"/>
    </source>
</evidence>
<reference evidence="2 3" key="1">
    <citation type="journal article" date="2019" name="Int. J. Syst. Evol. Microbiol.">
        <title>The Global Catalogue of Microorganisms (GCM) 10K type strain sequencing project: providing services to taxonomists for standard genome sequencing and annotation.</title>
        <authorList>
            <consortium name="The Broad Institute Genomics Platform"/>
            <consortium name="The Broad Institute Genome Sequencing Center for Infectious Disease"/>
            <person name="Wu L."/>
            <person name="Ma J."/>
        </authorList>
    </citation>
    <scope>NUCLEOTIDE SEQUENCE [LARGE SCALE GENOMIC DNA]</scope>
    <source>
        <strain evidence="2 3">JCM 15481</strain>
    </source>
</reference>
<name>A0ABN1ZML2_9ACTN</name>
<dbReference type="EMBL" id="BAAAPF010000297">
    <property type="protein sequence ID" value="GAA1501186.1"/>
    <property type="molecule type" value="Genomic_DNA"/>
</dbReference>
<accession>A0ABN1ZML2</accession>
<sequence length="82" mass="8387">MGESGEIVSGVAGGDGGDTASFFPNTGGQTIINQHTETSRTITPGVETIPPGGSYIISADVTTNSPVRTHIRAWLITSERGG</sequence>
<proteinExistence type="predicted"/>
<gene>
    <name evidence="2" type="ORF">GCM10009802_57380</name>
</gene>